<proteinExistence type="predicted"/>
<accession>A0A1I0WJY4</accession>
<dbReference type="RefSeq" id="WP_090234959.1">
    <property type="nucleotide sequence ID" value="NZ_FOJW01000003.1"/>
</dbReference>
<organism evidence="1 2">
    <name type="scientific">Lentibacillus halodurans</name>
    <dbReference type="NCBI Taxonomy" id="237679"/>
    <lineage>
        <taxon>Bacteria</taxon>
        <taxon>Bacillati</taxon>
        <taxon>Bacillota</taxon>
        <taxon>Bacilli</taxon>
        <taxon>Bacillales</taxon>
        <taxon>Bacillaceae</taxon>
        <taxon>Lentibacillus</taxon>
    </lineage>
</organism>
<dbReference type="InterPro" id="IPR014934">
    <property type="entry name" value="DUF1806"/>
</dbReference>
<keyword evidence="2" id="KW-1185">Reference proteome</keyword>
<reference evidence="1 2" key="1">
    <citation type="submission" date="2016-10" db="EMBL/GenBank/DDBJ databases">
        <authorList>
            <person name="de Groot N.N."/>
        </authorList>
    </citation>
    <scope>NUCLEOTIDE SEQUENCE [LARGE SCALE GENOMIC DNA]</scope>
    <source>
        <strain evidence="1 2">CGMCC 1.3702</strain>
    </source>
</reference>
<name>A0A1I0WJY4_9BACI</name>
<evidence type="ECO:0000313" key="2">
    <source>
        <dbReference type="Proteomes" id="UP000198642"/>
    </source>
</evidence>
<dbReference type="STRING" id="237679.SAMN04488072_10379"/>
<sequence>MKPIEVNKVQQLLEELIDRDVFIHLETTNGAYASHFNDKAYNVGAYIRNAQVKFSQAKIIGDGNSYRAGLKTQLGWIYAEGLTDWTIHDENQLLLAGHDREGRLMVALHISETPLGSK</sequence>
<dbReference type="Pfam" id="PF08830">
    <property type="entry name" value="DUF1806"/>
    <property type="match status" value="1"/>
</dbReference>
<dbReference type="AlphaFoldDB" id="A0A1I0WJY4"/>
<dbReference type="OrthoDB" id="2352913at2"/>
<dbReference type="SUPFAM" id="SSF89442">
    <property type="entry name" value="Hypothetical protein YojF"/>
    <property type="match status" value="1"/>
</dbReference>
<gene>
    <name evidence="1" type="ORF">SAMN04488072_10379</name>
</gene>
<dbReference type="Proteomes" id="UP000198642">
    <property type="component" value="Unassembled WGS sequence"/>
</dbReference>
<evidence type="ECO:0008006" key="3">
    <source>
        <dbReference type="Google" id="ProtNLM"/>
    </source>
</evidence>
<protein>
    <recommendedName>
        <fullName evidence="3">DUF1806 family protein</fullName>
    </recommendedName>
</protein>
<dbReference type="InterPro" id="IPR036492">
    <property type="entry name" value="YojF_sf"/>
</dbReference>
<evidence type="ECO:0000313" key="1">
    <source>
        <dbReference type="EMBL" id="SFA88707.1"/>
    </source>
</evidence>
<dbReference type="Gene3D" id="2.70.180.10">
    <property type="entry name" value="Hypothetical protein YojF"/>
    <property type="match status" value="1"/>
</dbReference>
<dbReference type="EMBL" id="FOJW01000003">
    <property type="protein sequence ID" value="SFA88707.1"/>
    <property type="molecule type" value="Genomic_DNA"/>
</dbReference>